<dbReference type="GO" id="GO:0034599">
    <property type="term" value="P:cellular response to oxidative stress"/>
    <property type="evidence" value="ECO:0000318"/>
    <property type="project" value="GO_Central"/>
</dbReference>
<organism evidence="2 3">
    <name type="scientific">Branchiostoma floridae</name>
    <name type="common">Florida lancelet</name>
    <name type="synonym">Amphioxus</name>
    <dbReference type="NCBI Taxonomy" id="7739"/>
    <lineage>
        <taxon>Eukaryota</taxon>
        <taxon>Metazoa</taxon>
        <taxon>Chordata</taxon>
        <taxon>Cephalochordata</taxon>
        <taxon>Leptocardii</taxon>
        <taxon>Amphioxiformes</taxon>
        <taxon>Branchiostomatidae</taxon>
        <taxon>Branchiostoma</taxon>
    </lineage>
</organism>
<sequence length="618" mass="68018">MDRAELDGWLDRAKSWGEPGGVVSTEGLKDTCTCLGELGTFLKRLHVAMTTWERPAAIMRHLPNIGQFLGRLCHNPAVLACGDTCTVLQSCLTALCTDCPQEDIERRAAGWAQKMLRHVITGPSGNSVREAMGYLPSDQHKLALEKAIHALSEDLDQLQQDRRLKARQAQPCTLHQLSELCLPLVTLPAASAVVEKLLLAGLEGKAGGEELSDLFLESVARTQQQVYSNKLVTAAVPLSPAALCALWTLHSSCLEQEVLDMVETVTLNRPYMGTEDMKTLICSRALPTACVLQPTVNNVTREILRELLQQSAGSPSLLKLLRVFNESFILEVCKLQGEVPTVLHLTYNLQLLPLVHLLILHPAGLNQPTCQEHLKNICKTLQTVQSPACQDTWTQVTQAGGCQIGPGISCTHDSWLVLVQFGWWYSKACKLLLLSPVPPQSCLQYLACYHLPTSPQQQQGFMSCILDVASTLHDLLPKIHPKSHDLLYAVSANQQPDSPAQRAVIGQLLMLFLLHSVGGYGIADDVLNMVVGEEDAVTRLAVLLDTIEENVVGPKTAESLSWVCQDKISAIIQTISSLQLSTQEQFHTSKDKDRLELDDLNCRCDKLKHLMQELLKPS</sequence>
<reference evidence="3" key="2">
    <citation type="submission" date="2025-08" db="UniProtKB">
        <authorList>
            <consortium name="RefSeq"/>
        </authorList>
    </citation>
    <scope>IDENTIFICATION</scope>
    <source>
        <strain evidence="3">S238N-H82</strain>
        <tissue evidence="3">Testes</tissue>
    </source>
</reference>
<dbReference type="OMA" id="RWHHRAS"/>
<keyword evidence="1" id="KW-0175">Coiled coil</keyword>
<feature type="coiled-coil region" evidence="1">
    <location>
        <begin position="141"/>
        <end position="168"/>
    </location>
</feature>
<protein>
    <submittedName>
        <fullName evidence="3">Fanconi anemia group C protein-like</fullName>
    </submittedName>
</protein>
<dbReference type="GO" id="GO:0036297">
    <property type="term" value="P:interstrand cross-link repair"/>
    <property type="evidence" value="ECO:0007669"/>
    <property type="project" value="InterPro"/>
</dbReference>
<dbReference type="PANTHER" id="PTHR16798:SF0">
    <property type="entry name" value="FANCONI ANEMIA GROUP C PROTEIN"/>
    <property type="match status" value="1"/>
</dbReference>
<name>A0A9J7MCA7_BRAFL</name>
<evidence type="ECO:0000313" key="3">
    <source>
        <dbReference type="RefSeq" id="XP_035698273.1"/>
    </source>
</evidence>
<dbReference type="AlphaFoldDB" id="A0A9J7MCA7"/>
<accession>A0A9J7MCA7</accession>
<dbReference type="GeneID" id="118431265"/>
<evidence type="ECO:0000256" key="1">
    <source>
        <dbReference type="SAM" id="Coils"/>
    </source>
</evidence>
<dbReference type="Pfam" id="PF02106">
    <property type="entry name" value="Fanconi_C"/>
    <property type="match status" value="1"/>
</dbReference>
<dbReference type="OrthoDB" id="10046159at2759"/>
<proteinExistence type="predicted"/>
<evidence type="ECO:0000313" key="2">
    <source>
        <dbReference type="Proteomes" id="UP000001554"/>
    </source>
</evidence>
<keyword evidence="2" id="KW-1185">Reference proteome</keyword>
<dbReference type="KEGG" id="bfo:118431265"/>
<dbReference type="Proteomes" id="UP000001554">
    <property type="component" value="Chromosome 15"/>
</dbReference>
<dbReference type="GO" id="GO:0006289">
    <property type="term" value="P:nucleotide-excision repair"/>
    <property type="evidence" value="ECO:0000318"/>
    <property type="project" value="GO_Central"/>
</dbReference>
<gene>
    <name evidence="3" type="primary">LOC118431265</name>
</gene>
<dbReference type="RefSeq" id="XP_035698273.1">
    <property type="nucleotide sequence ID" value="XM_035842380.1"/>
</dbReference>
<dbReference type="PANTHER" id="PTHR16798">
    <property type="entry name" value="FANCONI ANEMIA GROUP C PROTEIN FANCC"/>
    <property type="match status" value="1"/>
</dbReference>
<reference evidence="2" key="1">
    <citation type="journal article" date="2020" name="Nat. Ecol. Evol.">
        <title>Deeply conserved synteny resolves early events in vertebrate evolution.</title>
        <authorList>
            <person name="Simakov O."/>
            <person name="Marletaz F."/>
            <person name="Yue J.X."/>
            <person name="O'Connell B."/>
            <person name="Jenkins J."/>
            <person name="Brandt A."/>
            <person name="Calef R."/>
            <person name="Tung C.H."/>
            <person name="Huang T.K."/>
            <person name="Schmutz J."/>
            <person name="Satoh N."/>
            <person name="Yu J.K."/>
            <person name="Putnam N.H."/>
            <person name="Green R.E."/>
            <person name="Rokhsar D.S."/>
        </authorList>
    </citation>
    <scope>NUCLEOTIDE SEQUENCE [LARGE SCALE GENOMIC DNA]</scope>
    <source>
        <strain evidence="2">S238N-H82</strain>
    </source>
</reference>
<dbReference type="InterPro" id="IPR000686">
    <property type="entry name" value="FANCC"/>
</dbReference>
<dbReference type="GO" id="GO:0043240">
    <property type="term" value="C:Fanconi anaemia nuclear complex"/>
    <property type="evidence" value="ECO:0000318"/>
    <property type="project" value="GO_Central"/>
</dbReference>